<dbReference type="RefSeq" id="XP_002782154.1">
    <property type="nucleotide sequence ID" value="XM_002782108.1"/>
</dbReference>
<organism evidence="3">
    <name type="scientific">Perkinsus marinus (strain ATCC 50983 / TXsc)</name>
    <dbReference type="NCBI Taxonomy" id="423536"/>
    <lineage>
        <taxon>Eukaryota</taxon>
        <taxon>Sar</taxon>
        <taxon>Alveolata</taxon>
        <taxon>Perkinsozoa</taxon>
        <taxon>Perkinsea</taxon>
        <taxon>Perkinsida</taxon>
        <taxon>Perkinsidae</taxon>
        <taxon>Perkinsus</taxon>
    </lineage>
</organism>
<dbReference type="InParanoid" id="C5KND4"/>
<proteinExistence type="predicted"/>
<sequence length="312" mass="34231">GVAHVDDVVRVAHGWLKTVTCHSDNSGVVAWLRSGCPGSKGVERPSIRRLVTTVKDLVRDWNTHYSISTSFDFVSGTSNATADTLSRLAYDLGITAALGHTIDQPTVLVTTEVGYNNSSNRPVKIDLGDKFISDVKLRTDWFPHSSDTHNDESWVGESLSSILLNGVPDELTNRLHILKDDDGALLTVSLKSLGPRVYIPPDSDREQGCDLRSQLLRRAHDTAIGHVGVTGMSAALKAVVWWPTISGDIARFVRNCLGCARERARHIAPCGYSEVVRSRRWDTVYIDFCGPVDGWTYTCPSSNTVIRPASVF</sequence>
<dbReference type="Pfam" id="PF17921">
    <property type="entry name" value="Integrase_H2C2"/>
    <property type="match status" value="1"/>
</dbReference>
<dbReference type="InterPro" id="IPR041588">
    <property type="entry name" value="Integrase_H2C2"/>
</dbReference>
<dbReference type="InterPro" id="IPR052160">
    <property type="entry name" value="Gypsy_RT_Integrase-like"/>
</dbReference>
<dbReference type="OrthoDB" id="7550810at2759"/>
<accession>C5KND4</accession>
<dbReference type="EMBL" id="GG674604">
    <property type="protein sequence ID" value="EER13949.1"/>
    <property type="molecule type" value="Genomic_DNA"/>
</dbReference>
<feature type="non-terminal residue" evidence="2">
    <location>
        <position position="312"/>
    </location>
</feature>
<dbReference type="PANTHER" id="PTHR47266">
    <property type="entry name" value="ENDONUCLEASE-RELATED"/>
    <property type="match status" value="1"/>
</dbReference>
<dbReference type="Gene3D" id="1.10.340.70">
    <property type="match status" value="1"/>
</dbReference>
<protein>
    <recommendedName>
        <fullName evidence="1">Integrase zinc-binding domain-containing protein</fullName>
    </recommendedName>
</protein>
<feature type="domain" description="Integrase zinc-binding" evidence="1">
    <location>
        <begin position="210"/>
        <end position="264"/>
    </location>
</feature>
<dbReference type="GeneID" id="9059664"/>
<name>C5KND4_PERM5</name>
<gene>
    <name evidence="2" type="ORF">Pmar_PMAR022482</name>
</gene>
<feature type="non-terminal residue" evidence="2">
    <location>
        <position position="1"/>
    </location>
</feature>
<dbReference type="Proteomes" id="UP000007800">
    <property type="component" value="Unassembled WGS sequence"/>
</dbReference>
<keyword evidence="3" id="KW-1185">Reference proteome</keyword>
<evidence type="ECO:0000313" key="3">
    <source>
        <dbReference type="Proteomes" id="UP000007800"/>
    </source>
</evidence>
<evidence type="ECO:0000313" key="2">
    <source>
        <dbReference type="EMBL" id="EER13949.1"/>
    </source>
</evidence>
<dbReference type="AlphaFoldDB" id="C5KND4"/>
<reference evidence="2 3" key="1">
    <citation type="submission" date="2008-07" db="EMBL/GenBank/DDBJ databases">
        <authorList>
            <person name="El-Sayed N."/>
            <person name="Caler E."/>
            <person name="Inman J."/>
            <person name="Amedeo P."/>
            <person name="Hass B."/>
            <person name="Wortman J."/>
        </authorList>
    </citation>
    <scope>NUCLEOTIDE SEQUENCE [LARGE SCALE GENOMIC DNA]</scope>
    <source>
        <strain evidence="3">ATCC 50983 / TXsc</strain>
    </source>
</reference>
<evidence type="ECO:0000259" key="1">
    <source>
        <dbReference type="Pfam" id="PF17921"/>
    </source>
</evidence>